<comment type="caution">
    <text evidence="1">The sequence shown here is derived from an EMBL/GenBank/DDBJ whole genome shotgun (WGS) entry which is preliminary data.</text>
</comment>
<accession>A0A645H726</accession>
<sequence length="79" mass="9223">MLKRWVKIRVFPQCDFNDKVKEQVQEVIGKGHILRIHANINRDIFPAQLAKVKIITVSTFSDGREVIQTHFFTELTIDT</sequence>
<evidence type="ECO:0000313" key="1">
    <source>
        <dbReference type="EMBL" id="MPN32084.1"/>
    </source>
</evidence>
<dbReference type="EMBL" id="VSSQ01083900">
    <property type="protein sequence ID" value="MPN32084.1"/>
    <property type="molecule type" value="Genomic_DNA"/>
</dbReference>
<proteinExistence type="predicted"/>
<gene>
    <name evidence="1" type="ORF">SDC9_179560</name>
</gene>
<organism evidence="1">
    <name type="scientific">bioreactor metagenome</name>
    <dbReference type="NCBI Taxonomy" id="1076179"/>
    <lineage>
        <taxon>unclassified sequences</taxon>
        <taxon>metagenomes</taxon>
        <taxon>ecological metagenomes</taxon>
    </lineage>
</organism>
<dbReference type="AlphaFoldDB" id="A0A645H726"/>
<reference evidence="1" key="1">
    <citation type="submission" date="2019-08" db="EMBL/GenBank/DDBJ databases">
        <authorList>
            <person name="Kucharzyk K."/>
            <person name="Murdoch R.W."/>
            <person name="Higgins S."/>
            <person name="Loffler F."/>
        </authorList>
    </citation>
    <scope>NUCLEOTIDE SEQUENCE</scope>
</reference>
<name>A0A645H726_9ZZZZ</name>
<protein>
    <submittedName>
        <fullName evidence="1">Uncharacterized protein</fullName>
    </submittedName>
</protein>